<feature type="domain" description="Acyl-CoA oxidase/dehydrogenase middle" evidence="8">
    <location>
        <begin position="292"/>
        <end position="393"/>
    </location>
</feature>
<evidence type="ECO:0000256" key="2">
    <source>
        <dbReference type="ARBA" id="ARBA00009347"/>
    </source>
</evidence>
<evidence type="ECO:0000313" key="11">
    <source>
        <dbReference type="Proteomes" id="UP000245293"/>
    </source>
</evidence>
<dbReference type="Proteomes" id="UP000245293">
    <property type="component" value="Unassembled WGS sequence"/>
</dbReference>
<dbReference type="InterPro" id="IPR009100">
    <property type="entry name" value="AcylCoA_DH/oxidase_NM_dom_sf"/>
</dbReference>
<reference evidence="11" key="1">
    <citation type="submission" date="2018-05" db="EMBL/GenBank/DDBJ databases">
        <authorList>
            <person name="Du Z."/>
            <person name="Wang X."/>
        </authorList>
    </citation>
    <scope>NUCLEOTIDE SEQUENCE [LARGE SCALE GENOMIC DNA]</scope>
    <source>
        <strain evidence="11">WDS4C29</strain>
    </source>
</reference>
<dbReference type="InterPro" id="IPR013786">
    <property type="entry name" value="AcylCoA_DH/ox_N"/>
</dbReference>
<dbReference type="OrthoDB" id="9775090at2"/>
<comment type="cofactor">
    <cofactor evidence="1 6">
        <name>FAD</name>
        <dbReference type="ChEBI" id="CHEBI:57692"/>
    </cofactor>
</comment>
<dbReference type="Pfam" id="PF00441">
    <property type="entry name" value="Acyl-CoA_dh_1"/>
    <property type="match status" value="1"/>
</dbReference>
<keyword evidence="3 6" id="KW-0285">Flavoprotein</keyword>
<dbReference type="SUPFAM" id="SSF47203">
    <property type="entry name" value="Acyl-CoA dehydrogenase C-terminal domain-like"/>
    <property type="match status" value="1"/>
</dbReference>
<evidence type="ECO:0000256" key="3">
    <source>
        <dbReference type="ARBA" id="ARBA00022630"/>
    </source>
</evidence>
<gene>
    <name evidence="10" type="ORF">DFK10_00960</name>
</gene>
<protein>
    <submittedName>
        <fullName evidence="10">Acyl-CoA dehydrogenase</fullName>
    </submittedName>
</protein>
<dbReference type="InterPro" id="IPR006091">
    <property type="entry name" value="Acyl-CoA_Oxase/DH_mid-dom"/>
</dbReference>
<dbReference type="Gene3D" id="1.10.540.10">
    <property type="entry name" value="Acyl-CoA dehydrogenase/oxidase, N-terminal domain"/>
    <property type="match status" value="1"/>
</dbReference>
<comment type="similarity">
    <text evidence="2 6">Belongs to the acyl-CoA dehydrogenase family.</text>
</comment>
<dbReference type="InterPro" id="IPR009075">
    <property type="entry name" value="AcylCo_DH/oxidase_C"/>
</dbReference>
<dbReference type="GO" id="GO:0003995">
    <property type="term" value="F:acyl-CoA dehydrogenase activity"/>
    <property type="evidence" value="ECO:0007669"/>
    <property type="project" value="InterPro"/>
</dbReference>
<proteinExistence type="inferred from homology"/>
<dbReference type="InterPro" id="IPR036250">
    <property type="entry name" value="AcylCo_DH-like_C"/>
</dbReference>
<dbReference type="EMBL" id="QETF01000001">
    <property type="protein sequence ID" value="PWG18522.1"/>
    <property type="molecule type" value="Genomic_DNA"/>
</dbReference>
<dbReference type="Gene3D" id="2.40.110.10">
    <property type="entry name" value="Butyryl-CoA Dehydrogenase, subunit A, domain 2"/>
    <property type="match status" value="1"/>
</dbReference>
<dbReference type="AlphaFoldDB" id="A0A2V1PC89"/>
<feature type="domain" description="Acyl-CoA dehydrogenase/oxidase N-terminal" evidence="9">
    <location>
        <begin position="175"/>
        <end position="286"/>
    </location>
</feature>
<accession>A0A2V1PC89</accession>
<dbReference type="InterPro" id="IPR006089">
    <property type="entry name" value="Acyl-CoA_DH_CS"/>
</dbReference>
<dbReference type="SUPFAM" id="SSF56645">
    <property type="entry name" value="Acyl-CoA dehydrogenase NM domain-like"/>
    <property type="match status" value="1"/>
</dbReference>
<dbReference type="Pfam" id="PF02770">
    <property type="entry name" value="Acyl-CoA_dh_M"/>
    <property type="match status" value="1"/>
</dbReference>
<evidence type="ECO:0000256" key="1">
    <source>
        <dbReference type="ARBA" id="ARBA00001974"/>
    </source>
</evidence>
<dbReference type="PROSITE" id="PS00073">
    <property type="entry name" value="ACYL_COA_DH_2"/>
    <property type="match status" value="1"/>
</dbReference>
<evidence type="ECO:0000259" key="7">
    <source>
        <dbReference type="Pfam" id="PF00441"/>
    </source>
</evidence>
<dbReference type="FunFam" id="2.40.110.10:FF:000015">
    <property type="entry name" value="Acyl-CoA dehydrogenase"/>
    <property type="match status" value="1"/>
</dbReference>
<dbReference type="RefSeq" id="WP_109385652.1">
    <property type="nucleotide sequence ID" value="NZ_QETF01000001.1"/>
</dbReference>
<evidence type="ECO:0000313" key="10">
    <source>
        <dbReference type="EMBL" id="PWG18522.1"/>
    </source>
</evidence>
<keyword evidence="5 6" id="KW-0560">Oxidoreductase</keyword>
<evidence type="ECO:0000256" key="6">
    <source>
        <dbReference type="RuleBase" id="RU362125"/>
    </source>
</evidence>
<dbReference type="Gene3D" id="1.20.140.10">
    <property type="entry name" value="Butyryl-CoA Dehydrogenase, subunit A, domain 3"/>
    <property type="match status" value="1"/>
</dbReference>
<comment type="caution">
    <text evidence="10">The sequence shown here is derived from an EMBL/GenBank/DDBJ whole genome shotgun (WGS) entry which is preliminary data.</text>
</comment>
<dbReference type="Pfam" id="PF02771">
    <property type="entry name" value="Acyl-CoA_dh_N"/>
    <property type="match status" value="1"/>
</dbReference>
<keyword evidence="4 6" id="KW-0274">FAD</keyword>
<evidence type="ECO:0000259" key="8">
    <source>
        <dbReference type="Pfam" id="PF02770"/>
    </source>
</evidence>
<feature type="domain" description="Acyl-CoA dehydrogenase/oxidase C-terminal" evidence="7">
    <location>
        <begin position="407"/>
        <end position="556"/>
    </location>
</feature>
<dbReference type="InterPro" id="IPR037069">
    <property type="entry name" value="AcylCoA_DH/ox_N_sf"/>
</dbReference>
<evidence type="ECO:0000259" key="9">
    <source>
        <dbReference type="Pfam" id="PF02771"/>
    </source>
</evidence>
<keyword evidence="11" id="KW-1185">Reference proteome</keyword>
<dbReference type="GO" id="GO:0050660">
    <property type="term" value="F:flavin adenine dinucleotide binding"/>
    <property type="evidence" value="ECO:0007669"/>
    <property type="project" value="InterPro"/>
</dbReference>
<evidence type="ECO:0000256" key="5">
    <source>
        <dbReference type="ARBA" id="ARBA00023002"/>
    </source>
</evidence>
<dbReference type="PANTHER" id="PTHR43884">
    <property type="entry name" value="ACYL-COA DEHYDROGENASE"/>
    <property type="match status" value="1"/>
</dbReference>
<organism evidence="10 11">
    <name type="scientific">Salibaculum griseiflavum</name>
    <dbReference type="NCBI Taxonomy" id="1914409"/>
    <lineage>
        <taxon>Bacteria</taxon>
        <taxon>Pseudomonadati</taxon>
        <taxon>Pseudomonadota</taxon>
        <taxon>Alphaproteobacteria</taxon>
        <taxon>Rhodobacterales</taxon>
        <taxon>Roseobacteraceae</taxon>
        <taxon>Salibaculum</taxon>
    </lineage>
</organism>
<dbReference type="InterPro" id="IPR046373">
    <property type="entry name" value="Acyl-CoA_Oxase/DH_mid-dom_sf"/>
</dbReference>
<name>A0A2V1PC89_9RHOB</name>
<sequence>MPRDGHEMSPILNDLLSLTKAALPPLEELLETATTTVRDLVTEGERVSGSLLEQNQTAAHGLAWVATYVESLRQMQGWAERLQADGKFGEVEQLIHQIAFGEYLWQLYGGIPMSQGEIVRLQDLGLSQDQMRAMMTPEVMTLTQEANSQAARMRLVELMQQQAANITVGAPGLDDELEMIREQFRRYAVERVEPNAHDWHLKDELIPMEIIEELAEMGVFGLTIPEELGGFGLPKAAMAVVSEELSRGYIGVGSLGTRSEIAAELILCGGTDDQKAHWLPKIASAEILPTAVFTEPNTGSDLGSLRTRAVKVGDDYEITGNKTWITHAARTHVMTLLARTDPDSTDHRGLSMFLAEKTPGTDENPFPTEGMTGGEIEVLGYRGMKEYELGFDQFKVKGENLLGGEEGKGFKQLMQTFESARIQTAARAVGVAQSALDVSMQYAQDRKQFGKSLINFPRVAGKLAMMAVEIMVARQLTYFSANEKDNDRRCDLEAGMAKLLGARVAWAAADNGLQIHGGNGFAMEYQISRILCDARILNIFEGAAEIQAQVIARRLLG</sequence>
<dbReference type="FunFam" id="1.20.140.10:FF:000001">
    <property type="entry name" value="Acyl-CoA dehydrogenase"/>
    <property type="match status" value="1"/>
</dbReference>
<evidence type="ECO:0000256" key="4">
    <source>
        <dbReference type="ARBA" id="ARBA00022827"/>
    </source>
</evidence>
<dbReference type="PANTHER" id="PTHR43884:SF25">
    <property type="entry name" value="ACYL-COA DEHYDROGENASE YDBM-RELATED"/>
    <property type="match status" value="1"/>
</dbReference>